<gene>
    <name evidence="2" type="ORF">I79_011808</name>
</gene>
<evidence type="ECO:0000313" key="2">
    <source>
        <dbReference type="EMBL" id="EGV95484.1"/>
    </source>
</evidence>
<name>G3HM60_CRIGR</name>
<protein>
    <submittedName>
        <fullName evidence="2">Uncharacterized protein</fullName>
    </submittedName>
</protein>
<dbReference type="InParanoid" id="G3HM60"/>
<feature type="region of interest" description="Disordered" evidence="1">
    <location>
        <begin position="1"/>
        <end position="40"/>
    </location>
</feature>
<proteinExistence type="predicted"/>
<accession>G3HM60</accession>
<dbReference type="EMBL" id="JH000504">
    <property type="protein sequence ID" value="EGV95484.1"/>
    <property type="molecule type" value="Genomic_DNA"/>
</dbReference>
<feature type="compositionally biased region" description="Basic and acidic residues" evidence="1">
    <location>
        <begin position="1"/>
        <end position="11"/>
    </location>
</feature>
<evidence type="ECO:0000313" key="3">
    <source>
        <dbReference type="Proteomes" id="UP000001075"/>
    </source>
</evidence>
<dbReference type="Proteomes" id="UP000001075">
    <property type="component" value="Unassembled WGS sequence"/>
</dbReference>
<organism evidence="2 3">
    <name type="scientific">Cricetulus griseus</name>
    <name type="common">Chinese hamster</name>
    <name type="synonym">Cricetulus barabensis griseus</name>
    <dbReference type="NCBI Taxonomy" id="10029"/>
    <lineage>
        <taxon>Eukaryota</taxon>
        <taxon>Metazoa</taxon>
        <taxon>Chordata</taxon>
        <taxon>Craniata</taxon>
        <taxon>Vertebrata</taxon>
        <taxon>Euteleostomi</taxon>
        <taxon>Mammalia</taxon>
        <taxon>Eutheria</taxon>
        <taxon>Euarchontoglires</taxon>
        <taxon>Glires</taxon>
        <taxon>Rodentia</taxon>
        <taxon>Myomorpha</taxon>
        <taxon>Muroidea</taxon>
        <taxon>Cricetidae</taxon>
        <taxon>Cricetinae</taxon>
        <taxon>Cricetulus</taxon>
    </lineage>
</organism>
<reference evidence="3" key="1">
    <citation type="journal article" date="2011" name="Nat. Biotechnol.">
        <title>The genomic sequence of the Chinese hamster ovary (CHO)-K1 cell line.</title>
        <authorList>
            <person name="Xu X."/>
            <person name="Nagarajan H."/>
            <person name="Lewis N.E."/>
            <person name="Pan S."/>
            <person name="Cai Z."/>
            <person name="Liu X."/>
            <person name="Chen W."/>
            <person name="Xie M."/>
            <person name="Wang W."/>
            <person name="Hammond S."/>
            <person name="Andersen M.R."/>
            <person name="Neff N."/>
            <person name="Passarelli B."/>
            <person name="Koh W."/>
            <person name="Fan H.C."/>
            <person name="Wang J."/>
            <person name="Gui Y."/>
            <person name="Lee K.H."/>
            <person name="Betenbaugh M.J."/>
            <person name="Quake S.R."/>
            <person name="Famili I."/>
            <person name="Palsson B.O."/>
            <person name="Wang J."/>
        </authorList>
    </citation>
    <scope>NUCLEOTIDE SEQUENCE [LARGE SCALE GENOMIC DNA]</scope>
    <source>
        <strain evidence="3">CHO K1 cell line</strain>
    </source>
</reference>
<evidence type="ECO:0000256" key="1">
    <source>
        <dbReference type="SAM" id="MobiDB-lite"/>
    </source>
</evidence>
<sequence>MGRAIWDREEPSTVSRWLPERTPQPAGMLKPSQGTSHCPGTENYNRWDTCPFWLWSQGTKYN</sequence>
<dbReference type="AlphaFoldDB" id="G3HM60"/>